<evidence type="ECO:0000313" key="4">
    <source>
        <dbReference type="EMBL" id="GAB98142.1"/>
    </source>
</evidence>
<dbReference type="Proteomes" id="UP000008366">
    <property type="component" value="Unassembled WGS sequence"/>
</dbReference>
<evidence type="ECO:0000256" key="2">
    <source>
        <dbReference type="ARBA" id="ARBA00022679"/>
    </source>
</evidence>
<dbReference type="eggNOG" id="COG0438">
    <property type="taxonomic scope" value="Bacteria"/>
</dbReference>
<evidence type="ECO:0000313" key="5">
    <source>
        <dbReference type="Proteomes" id="UP000008366"/>
    </source>
</evidence>
<dbReference type="Pfam" id="PF13579">
    <property type="entry name" value="Glyco_trans_4_4"/>
    <property type="match status" value="1"/>
</dbReference>
<accession>K6X190</accession>
<keyword evidence="5" id="KW-1185">Reference proteome</keyword>
<reference evidence="4 5" key="1">
    <citation type="submission" date="2012-08" db="EMBL/GenBank/DDBJ databases">
        <title>Whole genome shotgun sequence of Kineosphaera limosa NBRC 100340.</title>
        <authorList>
            <person name="Yoshida I."/>
            <person name="Isaki S."/>
            <person name="Hosoyama A."/>
            <person name="Tsuchikane K."/>
            <person name="Katsumata H."/>
            <person name="Ando Y."/>
            <person name="Ohji S."/>
            <person name="Hamada M."/>
            <person name="Tamura T."/>
            <person name="Yamazoe A."/>
            <person name="Yamazaki S."/>
            <person name="Fujita N."/>
        </authorList>
    </citation>
    <scope>NUCLEOTIDE SEQUENCE [LARGE SCALE GENOMIC DNA]</scope>
    <source>
        <strain evidence="4 5">NBRC 100340</strain>
    </source>
</reference>
<dbReference type="InterPro" id="IPR028098">
    <property type="entry name" value="Glyco_trans_4-like_N"/>
</dbReference>
<feature type="domain" description="Glycosyltransferase subfamily 4-like N-terminal" evidence="3">
    <location>
        <begin position="173"/>
        <end position="274"/>
    </location>
</feature>
<dbReference type="eggNOG" id="COG0297">
    <property type="taxonomic scope" value="Bacteria"/>
</dbReference>
<keyword evidence="2" id="KW-0808">Transferase</keyword>
<dbReference type="Gene3D" id="3.40.50.2000">
    <property type="entry name" value="Glycogen Phosphorylase B"/>
    <property type="match status" value="3"/>
</dbReference>
<dbReference type="EMBL" id="BAHD01000103">
    <property type="protein sequence ID" value="GAB98142.1"/>
    <property type="molecule type" value="Genomic_DNA"/>
</dbReference>
<dbReference type="CDD" id="cd03801">
    <property type="entry name" value="GT4_PimA-like"/>
    <property type="match status" value="1"/>
</dbReference>
<dbReference type="GO" id="GO:0016757">
    <property type="term" value="F:glycosyltransferase activity"/>
    <property type="evidence" value="ECO:0007669"/>
    <property type="project" value="UniProtKB-KW"/>
</dbReference>
<name>K6X190_9MICO</name>
<evidence type="ECO:0000259" key="3">
    <source>
        <dbReference type="Pfam" id="PF13579"/>
    </source>
</evidence>
<dbReference type="AlphaFoldDB" id="K6X190"/>
<evidence type="ECO:0000256" key="1">
    <source>
        <dbReference type="ARBA" id="ARBA00022676"/>
    </source>
</evidence>
<gene>
    <name evidence="4" type="ORF">KILIM_103_00070</name>
</gene>
<proteinExistence type="predicted"/>
<sequence>MTAILMMVGNDIKHDTRVYKSALALADGGLEVTVLGWSPSGYREETQFGPVRIIRVPVAWRLRDKALAKRAARRTKRRIPAPPTSRDKRIRALHDGLRRAEAKEFGGRSLDARVKLGRLGRIAQGKTDAVLARLAPKEEQWREAFAEWMGEQTRFASWRRDLPEIDDFELAYAPVIDAQEWEILHAHDVHHVGTAARAVHRRRAQGRPAKWVYDSHEYVEGLPIYPPRTKRFVAAYVDLEQEYIHRADAVITVTPDLAEHLRAQYQLPVTPTVVMNSPQLATQVTLDRPDVRATCGLAPDVPLVVYSGGVTPARGIQTVVSALPELPEVHLAVVCVPHNKTRNVKALREQAEELGVADRLHLLDPVGPAQVSAFLATADIGVHPLVHFGGHEFSLPNKLFEYLHAGLPLVVSDCRALARFVRENEVGAVFTAEDPASCAAALRDVLEREAALRERIAGDSGLLEPYGWERQAASLRGLYRELLGSPESVAEPTVETALQDVHEEPAWRDDRPSVVGIGPANMAGQAWAWAKAIERNVPGVATRVITVDRGLALTFETDETVDLATYRRDKSWGERLAARAFADWTHLLLEAGRPLFGIRHGRDFEGDAKLARALGLRVGLLMHGSEIRDPARHATTTPWSPFTDPTEELTARLQSQFDVLSVKIRAFAADGLGPVFASTPDLLPDVPGSIWLPVVVDTQRWRPGPLVLERERPVVVHAPSRASLKGSMAVDARMARLHEEGVIEYRRLENVPPAQMPQRIAEADIVLDQFAIGTYGVLACEAMASQRVLISHVSQPTREFAGAAGAGELPILEATPDTVGDVIAAVLADRDAARERAAAGRRFVEALHDGRRSAQVLAEHLHLHG</sequence>
<comment type="caution">
    <text evidence="4">The sequence shown here is derived from an EMBL/GenBank/DDBJ whole genome shotgun (WGS) entry which is preliminary data.</text>
</comment>
<dbReference type="SUPFAM" id="SSF53756">
    <property type="entry name" value="UDP-Glycosyltransferase/glycogen phosphorylase"/>
    <property type="match status" value="2"/>
</dbReference>
<dbReference type="PANTHER" id="PTHR12526">
    <property type="entry name" value="GLYCOSYLTRANSFERASE"/>
    <property type="match status" value="1"/>
</dbReference>
<organism evidence="4 5">
    <name type="scientific">Kineosphaera limosa NBRC 100340</name>
    <dbReference type="NCBI Taxonomy" id="1184609"/>
    <lineage>
        <taxon>Bacteria</taxon>
        <taxon>Bacillati</taxon>
        <taxon>Actinomycetota</taxon>
        <taxon>Actinomycetes</taxon>
        <taxon>Micrococcales</taxon>
        <taxon>Dermatophilaceae</taxon>
        <taxon>Kineosphaera</taxon>
    </lineage>
</organism>
<protein>
    <recommendedName>
        <fullName evidence="3">Glycosyltransferase subfamily 4-like N-terminal domain-containing protein</fullName>
    </recommendedName>
</protein>
<dbReference type="RefSeq" id="WP_006594674.1">
    <property type="nucleotide sequence ID" value="NZ_BAHD01000103.1"/>
</dbReference>
<dbReference type="STRING" id="1184609.KILIM_103_00070"/>
<keyword evidence="1" id="KW-0328">Glycosyltransferase</keyword>
<dbReference type="Pfam" id="PF13692">
    <property type="entry name" value="Glyco_trans_1_4"/>
    <property type="match status" value="1"/>
</dbReference>